<feature type="transmembrane region" description="Helical" evidence="1">
    <location>
        <begin position="397"/>
        <end position="417"/>
    </location>
</feature>
<organism evidence="4">
    <name type="scientific">Dissoconium aciculare CBS 342.82</name>
    <dbReference type="NCBI Taxonomy" id="1314786"/>
    <lineage>
        <taxon>Eukaryota</taxon>
        <taxon>Fungi</taxon>
        <taxon>Dikarya</taxon>
        <taxon>Ascomycota</taxon>
        <taxon>Pezizomycotina</taxon>
        <taxon>Dothideomycetes</taxon>
        <taxon>Dothideomycetidae</taxon>
        <taxon>Mycosphaerellales</taxon>
        <taxon>Dissoconiaceae</taxon>
        <taxon>Dissoconium</taxon>
    </lineage>
</organism>
<feature type="transmembrane region" description="Helical" evidence="1">
    <location>
        <begin position="60"/>
        <end position="79"/>
    </location>
</feature>
<sequence>MAEESKGILDMGGPQPPQSIGTTAGKLVSGLIDILKPEILTRRKHSGGVRRTKTAWLDGLRGTAAFCVALMHLTVYTHAGIEHCYGGQTYFNQYNTSPLALPFIRIPFTGGHFAVTVFFVISGYVVPRRLISLINEGRRDEFIDSVQSAIVRRPIRLYVPVILSTGWLVIMWHFFRVTTAWPTVQPTLLGELKMWVVDNFKFIYIHRIGWLFTYYNVHTWTIPVELRGSMWMFVWLFAFHTVGTRYRMLATLGLVIYLVMGAPAAQYACFFAGMLQSEMDMLAESGANVRLPWDPITKFMRERPKFRMFVYHMLLLGGLFLAGQPASDQHDRHELLGNCPGWGPLRWFIPAVYDELNQYRWFWLFWGSWMVLVSVKEIAWAKWIFETNFCQYLGKHSFALYLVHGPTIGVVGERLFYLTGLKEPITPETKLNFGHYTNAWKNAPWWPFPEKETPGLEGGFWVCIIICMPLFLYLAEIGTRCFDEPSVRFSSWVWRKMKTLK</sequence>
<feature type="transmembrane region" description="Helical" evidence="1">
    <location>
        <begin position="99"/>
        <end position="126"/>
    </location>
</feature>
<dbReference type="Proteomes" id="UP000504637">
    <property type="component" value="Unplaced"/>
</dbReference>
<keyword evidence="3" id="KW-1185">Reference proteome</keyword>
<keyword evidence="1" id="KW-1133">Transmembrane helix</keyword>
<reference evidence="4" key="3">
    <citation type="submission" date="2025-08" db="UniProtKB">
        <authorList>
            <consortium name="RefSeq"/>
        </authorList>
    </citation>
    <scope>IDENTIFICATION</scope>
    <source>
        <strain evidence="4">CBS 342.82</strain>
    </source>
</reference>
<dbReference type="PANTHER" id="PTHR23028">
    <property type="entry name" value="ACETYLTRANSFERASE"/>
    <property type="match status" value="1"/>
</dbReference>
<dbReference type="RefSeq" id="XP_033456974.1">
    <property type="nucleotide sequence ID" value="XM_033602661.1"/>
</dbReference>
<feature type="transmembrane region" description="Helical" evidence="1">
    <location>
        <begin position="308"/>
        <end position="326"/>
    </location>
</feature>
<accession>A0A6J3LW99</accession>
<feature type="domain" description="Acyltransferase 3" evidence="2">
    <location>
        <begin position="55"/>
        <end position="425"/>
    </location>
</feature>
<reference evidence="4" key="2">
    <citation type="submission" date="2020-04" db="EMBL/GenBank/DDBJ databases">
        <authorList>
            <consortium name="NCBI Genome Project"/>
        </authorList>
    </citation>
    <scope>NUCLEOTIDE SEQUENCE</scope>
    <source>
        <strain evidence="4">CBS 342.82</strain>
    </source>
</reference>
<protein>
    <recommendedName>
        <fullName evidence="2">Acyltransferase 3 domain-containing protein</fullName>
    </recommendedName>
</protein>
<evidence type="ECO:0000256" key="1">
    <source>
        <dbReference type="SAM" id="Phobius"/>
    </source>
</evidence>
<name>A0A6J3LW99_9PEZI</name>
<feature type="transmembrane region" description="Helical" evidence="1">
    <location>
        <begin position="458"/>
        <end position="475"/>
    </location>
</feature>
<dbReference type="GO" id="GO:0016747">
    <property type="term" value="F:acyltransferase activity, transferring groups other than amino-acyl groups"/>
    <property type="evidence" value="ECO:0007669"/>
    <property type="project" value="InterPro"/>
</dbReference>
<feature type="transmembrane region" description="Helical" evidence="1">
    <location>
        <begin position="254"/>
        <end position="275"/>
    </location>
</feature>
<evidence type="ECO:0000259" key="2">
    <source>
        <dbReference type="Pfam" id="PF01757"/>
    </source>
</evidence>
<dbReference type="GeneID" id="54360461"/>
<dbReference type="PANTHER" id="PTHR23028:SF134">
    <property type="entry name" value="PUTATIVE (AFU_ORTHOLOGUE AFUA_4G08520)-RELATED"/>
    <property type="match status" value="1"/>
</dbReference>
<keyword evidence="1" id="KW-0472">Membrane</keyword>
<feature type="transmembrane region" description="Helical" evidence="1">
    <location>
        <begin position="157"/>
        <end position="175"/>
    </location>
</feature>
<evidence type="ECO:0000313" key="3">
    <source>
        <dbReference type="Proteomes" id="UP000504637"/>
    </source>
</evidence>
<reference evidence="4" key="1">
    <citation type="submission" date="2020-01" db="EMBL/GenBank/DDBJ databases">
        <authorList>
            <consortium name="DOE Joint Genome Institute"/>
            <person name="Haridas S."/>
            <person name="Albert R."/>
            <person name="Binder M."/>
            <person name="Bloem J."/>
            <person name="Labutti K."/>
            <person name="Salamov A."/>
            <person name="Andreopoulos B."/>
            <person name="Baker S.E."/>
            <person name="Barry K."/>
            <person name="Bills G."/>
            <person name="Bluhm B.H."/>
            <person name="Cannon C."/>
            <person name="Castanera R."/>
            <person name="Culley D.E."/>
            <person name="Daum C."/>
            <person name="Ezra D."/>
            <person name="Gonzalez J.B."/>
            <person name="Henrissat B."/>
            <person name="Kuo A."/>
            <person name="Liang C."/>
            <person name="Lipzen A."/>
            <person name="Lutzoni F."/>
            <person name="Magnuson J."/>
            <person name="Mondo S."/>
            <person name="Nolan M."/>
            <person name="Ohm R."/>
            <person name="Pangilinan J."/>
            <person name="Park H.-J."/>
            <person name="Ramirez L."/>
            <person name="Alfaro M."/>
            <person name="Sun H."/>
            <person name="Tritt A."/>
            <person name="Yoshinaga Y."/>
            <person name="Zwiers L.-H."/>
            <person name="Turgeon B.G."/>
            <person name="Goodwin S.B."/>
            <person name="Spatafora J.W."/>
            <person name="Crous P.W."/>
            <person name="Grigoriev I.V."/>
        </authorList>
    </citation>
    <scope>NUCLEOTIDE SEQUENCE</scope>
    <source>
        <strain evidence="4">CBS 342.82</strain>
    </source>
</reference>
<dbReference type="Pfam" id="PF01757">
    <property type="entry name" value="Acyl_transf_3"/>
    <property type="match status" value="1"/>
</dbReference>
<keyword evidence="1" id="KW-0812">Transmembrane</keyword>
<gene>
    <name evidence="4" type="ORF">K489DRAFT_362562</name>
</gene>
<dbReference type="InterPro" id="IPR050879">
    <property type="entry name" value="Acyltransferase_3"/>
</dbReference>
<dbReference type="OrthoDB" id="5819582at2759"/>
<feature type="transmembrane region" description="Helical" evidence="1">
    <location>
        <begin position="363"/>
        <end position="385"/>
    </location>
</feature>
<dbReference type="AlphaFoldDB" id="A0A6J3LW99"/>
<evidence type="ECO:0000313" key="4">
    <source>
        <dbReference type="RefSeq" id="XP_033456974.1"/>
    </source>
</evidence>
<proteinExistence type="predicted"/>
<dbReference type="InterPro" id="IPR002656">
    <property type="entry name" value="Acyl_transf_3_dom"/>
</dbReference>